<feature type="non-terminal residue" evidence="1">
    <location>
        <position position="1"/>
    </location>
</feature>
<evidence type="ECO:0000313" key="1">
    <source>
        <dbReference type="EMBL" id="RCH94300.1"/>
    </source>
</evidence>
<organism evidence="1 2">
    <name type="scientific">Rhizopus stolonifer</name>
    <name type="common">Rhizopus nigricans</name>
    <dbReference type="NCBI Taxonomy" id="4846"/>
    <lineage>
        <taxon>Eukaryota</taxon>
        <taxon>Fungi</taxon>
        <taxon>Fungi incertae sedis</taxon>
        <taxon>Mucoromycota</taxon>
        <taxon>Mucoromycotina</taxon>
        <taxon>Mucoromycetes</taxon>
        <taxon>Mucorales</taxon>
        <taxon>Mucorineae</taxon>
        <taxon>Rhizopodaceae</taxon>
        <taxon>Rhizopus</taxon>
    </lineage>
</organism>
<dbReference type="OrthoDB" id="10618369at2759"/>
<evidence type="ECO:0000313" key="2">
    <source>
        <dbReference type="Proteomes" id="UP000253551"/>
    </source>
</evidence>
<keyword evidence="2" id="KW-1185">Reference proteome</keyword>
<dbReference type="AlphaFoldDB" id="A0A367JWJ0"/>
<name>A0A367JWJ0_RHIST</name>
<dbReference type="Proteomes" id="UP000253551">
    <property type="component" value="Unassembled WGS sequence"/>
</dbReference>
<dbReference type="EMBL" id="PJQM01002573">
    <property type="protein sequence ID" value="RCH94300.1"/>
    <property type="molecule type" value="Genomic_DNA"/>
</dbReference>
<comment type="caution">
    <text evidence="1">The sequence shown here is derived from an EMBL/GenBank/DDBJ whole genome shotgun (WGS) entry which is preliminary data.</text>
</comment>
<accession>A0A367JWJ0</accession>
<gene>
    <name evidence="1" type="ORF">CU098_010006</name>
</gene>
<reference evidence="1 2" key="1">
    <citation type="journal article" date="2018" name="G3 (Bethesda)">
        <title>Phylogenetic and Phylogenomic Definition of Rhizopus Species.</title>
        <authorList>
            <person name="Gryganskyi A.P."/>
            <person name="Golan J."/>
            <person name="Dolatabadi S."/>
            <person name="Mondo S."/>
            <person name="Robb S."/>
            <person name="Idnurm A."/>
            <person name="Muszewska A."/>
            <person name="Steczkiewicz K."/>
            <person name="Masonjones S."/>
            <person name="Liao H.L."/>
            <person name="Gajdeczka M.T."/>
            <person name="Anike F."/>
            <person name="Vuek A."/>
            <person name="Anishchenko I.M."/>
            <person name="Voigt K."/>
            <person name="de Hoog G.S."/>
            <person name="Smith M.E."/>
            <person name="Heitman J."/>
            <person name="Vilgalys R."/>
            <person name="Stajich J.E."/>
        </authorList>
    </citation>
    <scope>NUCLEOTIDE SEQUENCE [LARGE SCALE GENOMIC DNA]</scope>
    <source>
        <strain evidence="1 2">LSU 92-RS-03</strain>
    </source>
</reference>
<protein>
    <submittedName>
        <fullName evidence="1">Uncharacterized protein</fullName>
    </submittedName>
</protein>
<sequence length="63" mass="6970">SAKFQADALMNALDVSSSHSSLEVDTAQSPLQINVYGYDDIFTMENKIESVGQRIKQEAINIH</sequence>
<proteinExistence type="predicted"/>